<dbReference type="STRING" id="10195.A0A3M7RSH5"/>
<dbReference type="Gene3D" id="1.20.58.390">
    <property type="entry name" value="Neurotransmitter-gated ion-channel transmembrane domain"/>
    <property type="match status" value="1"/>
</dbReference>
<evidence type="ECO:0000313" key="8">
    <source>
        <dbReference type="Proteomes" id="UP000276133"/>
    </source>
</evidence>
<reference evidence="7 8" key="1">
    <citation type="journal article" date="2018" name="Sci. Rep.">
        <title>Genomic signatures of local adaptation to the degree of environmental predictability in rotifers.</title>
        <authorList>
            <person name="Franch-Gras L."/>
            <person name="Hahn C."/>
            <person name="Garcia-Roger E.M."/>
            <person name="Carmona M.J."/>
            <person name="Serra M."/>
            <person name="Gomez A."/>
        </authorList>
    </citation>
    <scope>NUCLEOTIDE SEQUENCE [LARGE SCALE GENOMIC DNA]</scope>
    <source>
        <strain evidence="7">HYR1</strain>
    </source>
</reference>
<accession>A0A3M7RSH5</accession>
<comment type="subcellular location">
    <subcellularLocation>
        <location evidence="1">Membrane</location>
        <topology evidence="1">Multi-pass membrane protein</topology>
    </subcellularLocation>
</comment>
<dbReference type="InterPro" id="IPR006202">
    <property type="entry name" value="Neur_chan_lig-bd"/>
</dbReference>
<organism evidence="7 8">
    <name type="scientific">Brachionus plicatilis</name>
    <name type="common">Marine rotifer</name>
    <name type="synonym">Brachionus muelleri</name>
    <dbReference type="NCBI Taxonomy" id="10195"/>
    <lineage>
        <taxon>Eukaryota</taxon>
        <taxon>Metazoa</taxon>
        <taxon>Spiralia</taxon>
        <taxon>Gnathifera</taxon>
        <taxon>Rotifera</taxon>
        <taxon>Eurotatoria</taxon>
        <taxon>Monogononta</taxon>
        <taxon>Pseudotrocha</taxon>
        <taxon>Ploima</taxon>
        <taxon>Brachionidae</taxon>
        <taxon>Brachionus</taxon>
    </lineage>
</organism>
<name>A0A3M7RSH5_BRAPC</name>
<keyword evidence="3 5" id="KW-1133">Transmembrane helix</keyword>
<dbReference type="SUPFAM" id="SSF90112">
    <property type="entry name" value="Neurotransmitter-gated ion-channel transmembrane pore"/>
    <property type="match status" value="1"/>
</dbReference>
<dbReference type="OrthoDB" id="189655at2759"/>
<dbReference type="Proteomes" id="UP000276133">
    <property type="component" value="Unassembled WGS sequence"/>
</dbReference>
<feature type="transmembrane region" description="Helical" evidence="5">
    <location>
        <begin position="322"/>
        <end position="343"/>
    </location>
</feature>
<dbReference type="InterPro" id="IPR006201">
    <property type="entry name" value="Neur_channel"/>
</dbReference>
<comment type="caution">
    <text evidence="7">The sequence shown here is derived from an EMBL/GenBank/DDBJ whole genome shotgun (WGS) entry which is preliminary data.</text>
</comment>
<dbReference type="EMBL" id="REGN01002767">
    <property type="protein sequence ID" value="RNA26278.1"/>
    <property type="molecule type" value="Genomic_DNA"/>
</dbReference>
<keyword evidence="7" id="KW-0675">Receptor</keyword>
<protein>
    <submittedName>
        <fullName evidence="7">Gamma aminobutyric acid receptor subunit</fullName>
    </submittedName>
</protein>
<dbReference type="PANTHER" id="PTHR18945">
    <property type="entry name" value="NEUROTRANSMITTER GATED ION CHANNEL"/>
    <property type="match status" value="1"/>
</dbReference>
<sequence>MIKFRTMSELETNKKFPGLFSQTGTKSTNIRANKINQNPFFFLTISILKIFIHDTKENNYINLKYRFSRINKQVGMPSERLREKLFDHSTNYPNSREVKVSIMFTRLAEIDTINERFSCEATLFFTWNEPIMCTAKMKDDYSWNSKDFWDPQIYIENALGDVKEKDVKHRVGKLFDVEKQAWFIEVHMIKRIQGTFFEKLELYHFPFDVQDLSLILASHRTLDEINLVQDLRIIAKTKSASLDKHIWKLYDHVNIKIHTIKSDISPNSDYLEKFERACSHPAITMQCRVSRKPGYFVINCLLPTLMITLCVFFTFMMDYKRYQYRFSLLFTTMLTSITFRWAIHGRVLPTISYMTFLDVYCVSSIMIVFSAMVWHATYLVLYKKDPLFADRCDFNAMVLFGLVVLLIHTKELLITLPRQKIKNQINLYHKVHITNILAHQDLGSSTRSTRRAVDLNLKERTKKNSAQWKNRFYLILNKTYKVLQRLNLGNLYTVCIS</sequence>
<dbReference type="AlphaFoldDB" id="A0A3M7RSH5"/>
<keyword evidence="4 5" id="KW-0472">Membrane</keyword>
<dbReference type="InterPro" id="IPR038050">
    <property type="entry name" value="Neuro_actylchol_rec"/>
</dbReference>
<dbReference type="Gene3D" id="2.70.170.10">
    <property type="entry name" value="Neurotransmitter-gated ion-channel ligand-binding domain"/>
    <property type="match status" value="1"/>
</dbReference>
<evidence type="ECO:0000256" key="5">
    <source>
        <dbReference type="SAM" id="Phobius"/>
    </source>
</evidence>
<evidence type="ECO:0000256" key="3">
    <source>
        <dbReference type="ARBA" id="ARBA00022989"/>
    </source>
</evidence>
<feature type="domain" description="Neurotransmitter-gated ion-channel ligand-binding" evidence="6">
    <location>
        <begin position="95"/>
        <end position="293"/>
    </location>
</feature>
<feature type="transmembrane region" description="Helical" evidence="5">
    <location>
        <begin position="295"/>
        <end position="316"/>
    </location>
</feature>
<keyword evidence="2 5" id="KW-0812">Transmembrane</keyword>
<dbReference type="GO" id="GO:0016020">
    <property type="term" value="C:membrane"/>
    <property type="evidence" value="ECO:0007669"/>
    <property type="project" value="UniProtKB-SubCell"/>
</dbReference>
<dbReference type="InterPro" id="IPR036719">
    <property type="entry name" value="Neuro-gated_channel_TM_sf"/>
</dbReference>
<gene>
    <name evidence="7" type="ORF">BpHYR1_025131</name>
</gene>
<evidence type="ECO:0000256" key="2">
    <source>
        <dbReference type="ARBA" id="ARBA00022692"/>
    </source>
</evidence>
<feature type="transmembrane region" description="Helical" evidence="5">
    <location>
        <begin position="355"/>
        <end position="374"/>
    </location>
</feature>
<dbReference type="SUPFAM" id="SSF63712">
    <property type="entry name" value="Nicotinic receptor ligand binding domain-like"/>
    <property type="match status" value="1"/>
</dbReference>
<keyword evidence="8" id="KW-1185">Reference proteome</keyword>
<evidence type="ECO:0000313" key="7">
    <source>
        <dbReference type="EMBL" id="RNA26278.1"/>
    </source>
</evidence>
<dbReference type="Pfam" id="PF02931">
    <property type="entry name" value="Neur_chan_LBD"/>
    <property type="match status" value="1"/>
</dbReference>
<feature type="transmembrane region" description="Helical" evidence="5">
    <location>
        <begin position="394"/>
        <end position="413"/>
    </location>
</feature>
<dbReference type="InterPro" id="IPR036734">
    <property type="entry name" value="Neur_chan_lig-bd_sf"/>
</dbReference>
<evidence type="ECO:0000256" key="1">
    <source>
        <dbReference type="ARBA" id="ARBA00004141"/>
    </source>
</evidence>
<dbReference type="GO" id="GO:0004888">
    <property type="term" value="F:transmembrane signaling receptor activity"/>
    <property type="evidence" value="ECO:0007669"/>
    <property type="project" value="InterPro"/>
</dbReference>
<proteinExistence type="predicted"/>
<evidence type="ECO:0000256" key="4">
    <source>
        <dbReference type="ARBA" id="ARBA00023136"/>
    </source>
</evidence>
<evidence type="ECO:0000259" key="6">
    <source>
        <dbReference type="Pfam" id="PF02931"/>
    </source>
</evidence>
<dbReference type="GO" id="GO:0005230">
    <property type="term" value="F:extracellular ligand-gated monoatomic ion channel activity"/>
    <property type="evidence" value="ECO:0007669"/>
    <property type="project" value="InterPro"/>
</dbReference>